<name>A0A1M6MJD2_9FIRM</name>
<dbReference type="InterPro" id="IPR017896">
    <property type="entry name" value="4Fe4S_Fe-S-bd"/>
</dbReference>
<comment type="similarity">
    <text evidence="2">Belongs to the UPF0718 family.</text>
</comment>
<dbReference type="OrthoDB" id="9798408at2"/>
<dbReference type="STRING" id="1121476.SAMN02745751_03492"/>
<evidence type="ECO:0000256" key="1">
    <source>
        <dbReference type="ARBA" id="ARBA00004651"/>
    </source>
</evidence>
<feature type="transmembrane region" description="Helical" evidence="7">
    <location>
        <begin position="141"/>
        <end position="158"/>
    </location>
</feature>
<evidence type="ECO:0000313" key="9">
    <source>
        <dbReference type="EMBL" id="SHJ83516.1"/>
    </source>
</evidence>
<dbReference type="RefSeq" id="WP_073050869.1">
    <property type="nucleotide sequence ID" value="NZ_FQZL01000043.1"/>
</dbReference>
<evidence type="ECO:0000256" key="6">
    <source>
        <dbReference type="ARBA" id="ARBA00023136"/>
    </source>
</evidence>
<accession>A0A1M6MJD2</accession>
<evidence type="ECO:0000256" key="7">
    <source>
        <dbReference type="SAM" id="Phobius"/>
    </source>
</evidence>
<feature type="domain" description="4Fe-4S ferredoxin-type" evidence="8">
    <location>
        <begin position="174"/>
        <end position="202"/>
    </location>
</feature>
<evidence type="ECO:0000256" key="4">
    <source>
        <dbReference type="ARBA" id="ARBA00022692"/>
    </source>
</evidence>
<keyword evidence="10" id="KW-1185">Reference proteome</keyword>
<evidence type="ECO:0000259" key="8">
    <source>
        <dbReference type="PROSITE" id="PS51379"/>
    </source>
</evidence>
<evidence type="ECO:0000313" key="10">
    <source>
        <dbReference type="Proteomes" id="UP000184052"/>
    </source>
</evidence>
<comment type="subcellular location">
    <subcellularLocation>
        <location evidence="1">Cell membrane</location>
        <topology evidence="1">Multi-pass membrane protein</topology>
    </subcellularLocation>
</comment>
<dbReference type="Pfam" id="PF13459">
    <property type="entry name" value="Fer4_15"/>
    <property type="match status" value="1"/>
</dbReference>
<evidence type="ECO:0000256" key="3">
    <source>
        <dbReference type="ARBA" id="ARBA00022475"/>
    </source>
</evidence>
<dbReference type="EMBL" id="FQZL01000043">
    <property type="protein sequence ID" value="SHJ83516.1"/>
    <property type="molecule type" value="Genomic_DNA"/>
</dbReference>
<evidence type="ECO:0000256" key="5">
    <source>
        <dbReference type="ARBA" id="ARBA00022989"/>
    </source>
</evidence>
<dbReference type="Proteomes" id="UP000184052">
    <property type="component" value="Unassembled WGS sequence"/>
</dbReference>
<protein>
    <submittedName>
        <fullName evidence="9">4Fe-4S single cluster domain-containing protein</fullName>
    </submittedName>
</protein>
<feature type="transmembrane region" description="Helical" evidence="7">
    <location>
        <begin position="39"/>
        <end position="62"/>
    </location>
</feature>
<feature type="transmembrane region" description="Helical" evidence="7">
    <location>
        <begin position="12"/>
        <end position="33"/>
    </location>
</feature>
<dbReference type="AlphaFoldDB" id="A0A1M6MJD2"/>
<dbReference type="InterPro" id="IPR005524">
    <property type="entry name" value="DUF318"/>
</dbReference>
<feature type="transmembrane region" description="Helical" evidence="7">
    <location>
        <begin position="74"/>
        <end position="97"/>
    </location>
</feature>
<keyword evidence="6 7" id="KW-0472">Membrane</keyword>
<dbReference type="PROSITE" id="PS51379">
    <property type="entry name" value="4FE4S_FER_2"/>
    <property type="match status" value="1"/>
</dbReference>
<sequence length="240" mass="26579">MNAILKKNKLFMIIIIIYTALMVFKNDMAFTALGNSMYYLIEMAQILPVIFMLTVAIDVLIPKEWIVKRLGRKSGLAGAALALAFGSLSAGPIYAAFPIAKTLHKKGASVGNVVIILSAWAVIKVPMLANEAKFLGPDFMAVRWLLTVLFIFAIALIMEKLHIHVEHEVELIKEDVIVKKDYCIGCTACVKGMPEFFGMKDGKAYVIQPDTKLALIDEYKKEKLYKVAGKCPPRAIEING</sequence>
<dbReference type="Pfam" id="PF03773">
    <property type="entry name" value="ArsP_1"/>
    <property type="match status" value="1"/>
</dbReference>
<dbReference type="GO" id="GO:0005886">
    <property type="term" value="C:plasma membrane"/>
    <property type="evidence" value="ECO:0007669"/>
    <property type="project" value="UniProtKB-SubCell"/>
</dbReference>
<dbReference type="PANTHER" id="PTHR43299:SF1">
    <property type="entry name" value="UPF0718 PROTEIN YRAQ"/>
    <property type="match status" value="1"/>
</dbReference>
<dbReference type="Gene3D" id="3.30.70.20">
    <property type="match status" value="1"/>
</dbReference>
<gene>
    <name evidence="9" type="ORF">SAMN02745751_03492</name>
</gene>
<keyword evidence="4 7" id="KW-0812">Transmembrane</keyword>
<keyword evidence="5 7" id="KW-1133">Transmembrane helix</keyword>
<feature type="transmembrane region" description="Helical" evidence="7">
    <location>
        <begin position="109"/>
        <end position="129"/>
    </location>
</feature>
<reference evidence="9 10" key="1">
    <citation type="submission" date="2016-11" db="EMBL/GenBank/DDBJ databases">
        <authorList>
            <person name="Jaros S."/>
            <person name="Januszkiewicz K."/>
            <person name="Wedrychowicz H."/>
        </authorList>
    </citation>
    <scope>NUCLEOTIDE SEQUENCE [LARGE SCALE GENOMIC DNA]</scope>
    <source>
        <strain evidence="9 10">DSM 17477</strain>
    </source>
</reference>
<keyword evidence="3" id="KW-1003">Cell membrane</keyword>
<dbReference type="PANTHER" id="PTHR43299">
    <property type="entry name" value="UPF0718 PROTEIN YRAQ"/>
    <property type="match status" value="1"/>
</dbReference>
<evidence type="ECO:0000256" key="2">
    <source>
        <dbReference type="ARBA" id="ARBA00006386"/>
    </source>
</evidence>
<organism evidence="9 10">
    <name type="scientific">Dethiosulfatibacter aminovorans DSM 17477</name>
    <dbReference type="NCBI Taxonomy" id="1121476"/>
    <lineage>
        <taxon>Bacteria</taxon>
        <taxon>Bacillati</taxon>
        <taxon>Bacillota</taxon>
        <taxon>Tissierellia</taxon>
        <taxon>Dethiosulfatibacter</taxon>
    </lineage>
</organism>
<dbReference type="SUPFAM" id="SSF54862">
    <property type="entry name" value="4Fe-4S ferredoxins"/>
    <property type="match status" value="1"/>
</dbReference>
<proteinExistence type="inferred from homology"/>